<organism evidence="1 2">
    <name type="scientific">Lysinibacillus fusiformis</name>
    <dbReference type="NCBI Taxonomy" id="28031"/>
    <lineage>
        <taxon>Bacteria</taxon>
        <taxon>Bacillati</taxon>
        <taxon>Bacillota</taxon>
        <taxon>Bacilli</taxon>
        <taxon>Bacillales</taxon>
        <taxon>Bacillaceae</taxon>
        <taxon>Lysinibacillus</taxon>
    </lineage>
</organism>
<protein>
    <submittedName>
        <fullName evidence="1">Uncharacterized protein</fullName>
    </submittedName>
</protein>
<gene>
    <name evidence="1" type="ORF">BG258_09715</name>
</gene>
<dbReference type="RefSeq" id="WP_069481170.1">
    <property type="nucleotide sequence ID" value="NZ_CP130331.1"/>
</dbReference>
<proteinExistence type="predicted"/>
<evidence type="ECO:0000313" key="1">
    <source>
        <dbReference type="EMBL" id="ODV56157.1"/>
    </source>
</evidence>
<dbReference type="AlphaFoldDB" id="A0A1E4R6Q4"/>
<evidence type="ECO:0000313" key="2">
    <source>
        <dbReference type="Proteomes" id="UP000094784"/>
    </source>
</evidence>
<comment type="caution">
    <text evidence="1">The sequence shown here is derived from an EMBL/GenBank/DDBJ whole genome shotgun (WGS) entry which is preliminary data.</text>
</comment>
<dbReference type="EMBL" id="MECQ01000001">
    <property type="protein sequence ID" value="ODV56157.1"/>
    <property type="molecule type" value="Genomic_DNA"/>
</dbReference>
<name>A0A1E4R6Q4_9BACI</name>
<dbReference type="Proteomes" id="UP000094784">
    <property type="component" value="Unassembled WGS sequence"/>
</dbReference>
<accession>A0A1E4R6Q4</accession>
<sequence length="154" mass="17368">MKKIVFALLLSVLVVGAAFMIYLKSNPPLVIQSYTSKQGNEAVKIIAIENKGLREIKLKQLLVNEKLPDSAELVISKSEPFEVETKLEGNTNMSFHKLTQVKVLPRSYIDQQAIGKQPQHYAVQVNAADIKKVKIQYEYLRIPFTLTAELQQGQ</sequence>
<dbReference type="OrthoDB" id="2733819at2"/>
<reference evidence="1 2" key="1">
    <citation type="submission" date="2016-09" db="EMBL/GenBank/DDBJ databases">
        <title>Draft genome sequence of the soil isolate, Lysinibacillus fusiformis M5, a potential hypoxanthine producer.</title>
        <authorList>
            <person name="Gallegos-Monterrosa R."/>
            <person name="Maroti G."/>
            <person name="Balint B."/>
            <person name="Kovacs A.T."/>
        </authorList>
    </citation>
    <scope>NUCLEOTIDE SEQUENCE [LARGE SCALE GENOMIC DNA]</scope>
    <source>
        <strain evidence="1 2">M5</strain>
    </source>
</reference>